<organism evidence="1 2">
    <name type="scientific">Papaver somniferum</name>
    <name type="common">Opium poppy</name>
    <dbReference type="NCBI Taxonomy" id="3469"/>
    <lineage>
        <taxon>Eukaryota</taxon>
        <taxon>Viridiplantae</taxon>
        <taxon>Streptophyta</taxon>
        <taxon>Embryophyta</taxon>
        <taxon>Tracheophyta</taxon>
        <taxon>Spermatophyta</taxon>
        <taxon>Magnoliopsida</taxon>
        <taxon>Ranunculales</taxon>
        <taxon>Papaveraceae</taxon>
        <taxon>Papaveroideae</taxon>
        <taxon>Papaver</taxon>
    </lineage>
</organism>
<dbReference type="AlphaFoldDB" id="A0A4Y7JYK8"/>
<reference evidence="1 2" key="1">
    <citation type="journal article" date="2018" name="Science">
        <title>The opium poppy genome and morphinan production.</title>
        <authorList>
            <person name="Guo L."/>
            <person name="Winzer T."/>
            <person name="Yang X."/>
            <person name="Li Y."/>
            <person name="Ning Z."/>
            <person name="He Z."/>
            <person name="Teodor R."/>
            <person name="Lu Y."/>
            <person name="Bowser T.A."/>
            <person name="Graham I.A."/>
            <person name="Ye K."/>
        </authorList>
    </citation>
    <scope>NUCLEOTIDE SEQUENCE [LARGE SCALE GENOMIC DNA]</scope>
    <source>
        <strain evidence="2">cv. HN1</strain>
        <tissue evidence="1">Leaves</tissue>
    </source>
</reference>
<evidence type="ECO:0000313" key="1">
    <source>
        <dbReference type="EMBL" id="RZC65767.1"/>
    </source>
</evidence>
<dbReference type="EMBL" id="CM010720">
    <property type="protein sequence ID" value="RZC65767.1"/>
    <property type="molecule type" value="Genomic_DNA"/>
</dbReference>
<evidence type="ECO:0000313" key="2">
    <source>
        <dbReference type="Proteomes" id="UP000316621"/>
    </source>
</evidence>
<dbReference type="Gramene" id="RZC65767">
    <property type="protein sequence ID" value="RZC65767"/>
    <property type="gene ID" value="C5167_009461"/>
</dbReference>
<protein>
    <submittedName>
        <fullName evidence="1">Uncharacterized protein</fullName>
    </submittedName>
</protein>
<name>A0A4Y7JYK8_PAPSO</name>
<keyword evidence="2" id="KW-1185">Reference proteome</keyword>
<dbReference type="Proteomes" id="UP000316621">
    <property type="component" value="Chromosome 6"/>
</dbReference>
<accession>A0A4Y7JYK8</accession>
<sequence length="109" mass="12151">MGSNDSVDGVVMASWNEEDEQHPLLLKWRYVVGSEFRDTGGVIRAGGCVVCYQLQLKALLCCACKMEEDGGLDLYAVVNKKCNAGGDADTRRIEKLSCRIELQWMWFVG</sequence>
<gene>
    <name evidence="1" type="ORF">C5167_009461</name>
</gene>
<proteinExistence type="predicted"/>